<evidence type="ECO:0000256" key="1">
    <source>
        <dbReference type="SAM" id="MobiDB-lite"/>
    </source>
</evidence>
<feature type="region of interest" description="Disordered" evidence="1">
    <location>
        <begin position="125"/>
        <end position="146"/>
    </location>
</feature>
<keyword evidence="3" id="KW-1185">Reference proteome</keyword>
<accession>A0ABW5AV14</accession>
<reference evidence="3" key="1">
    <citation type="journal article" date="2019" name="Int. J. Syst. Evol. Microbiol.">
        <title>The Global Catalogue of Microorganisms (GCM) 10K type strain sequencing project: providing services to taxonomists for standard genome sequencing and annotation.</title>
        <authorList>
            <consortium name="The Broad Institute Genomics Platform"/>
            <consortium name="The Broad Institute Genome Sequencing Center for Infectious Disease"/>
            <person name="Wu L."/>
            <person name="Ma J."/>
        </authorList>
    </citation>
    <scope>NUCLEOTIDE SEQUENCE [LARGE SCALE GENOMIC DNA]</scope>
    <source>
        <strain evidence="3">DT92</strain>
    </source>
</reference>
<dbReference type="Gene3D" id="2.180.10.10">
    <property type="entry name" value="RHS repeat-associated core"/>
    <property type="match status" value="1"/>
</dbReference>
<comment type="caution">
    <text evidence="2">The sequence shown here is derived from an EMBL/GenBank/DDBJ whole genome shotgun (WGS) entry which is preliminary data.</text>
</comment>
<protein>
    <submittedName>
        <fullName evidence="2">RHS repeat domain-containing protein</fullName>
    </submittedName>
</protein>
<evidence type="ECO:0000313" key="3">
    <source>
        <dbReference type="Proteomes" id="UP001597344"/>
    </source>
</evidence>
<feature type="region of interest" description="Disordered" evidence="1">
    <location>
        <begin position="293"/>
        <end position="313"/>
    </location>
</feature>
<evidence type="ECO:0000313" key="2">
    <source>
        <dbReference type="EMBL" id="MFD2186819.1"/>
    </source>
</evidence>
<name>A0ABW5AV14_9FLAO</name>
<dbReference type="InterPro" id="IPR022385">
    <property type="entry name" value="Rhs_assc_core"/>
</dbReference>
<dbReference type="EMBL" id="JBHUHY010000006">
    <property type="protein sequence ID" value="MFD2186819.1"/>
    <property type="molecule type" value="Genomic_DNA"/>
</dbReference>
<organism evidence="2 3">
    <name type="scientific">Aquimarina celericrescens</name>
    <dbReference type="NCBI Taxonomy" id="1964542"/>
    <lineage>
        <taxon>Bacteria</taxon>
        <taxon>Pseudomonadati</taxon>
        <taxon>Bacteroidota</taxon>
        <taxon>Flavobacteriia</taxon>
        <taxon>Flavobacteriales</taxon>
        <taxon>Flavobacteriaceae</taxon>
        <taxon>Aquimarina</taxon>
    </lineage>
</organism>
<dbReference type="Proteomes" id="UP001597344">
    <property type="component" value="Unassembled WGS sequence"/>
</dbReference>
<gene>
    <name evidence="2" type="ORF">ACFSJT_08455</name>
</gene>
<dbReference type="RefSeq" id="WP_378319930.1">
    <property type="nucleotide sequence ID" value="NZ_JBHUHY010000006.1"/>
</dbReference>
<feature type="compositionally biased region" description="Polar residues" evidence="1">
    <location>
        <begin position="131"/>
        <end position="146"/>
    </location>
</feature>
<sequence length="313" mass="34594">MQEKNYYPFGLAHKGYNDVTRGRNHTYGFGNKEEQDEIGLGWIDITARNYDPALGRWMNIDPLAEQMRRHSPYNYGFDNPVYFIDPDGMKPFGGPIKKKIRSSKSGNVNPIRTVSSGFKNNCLRCGPRNHSVPTSRKSSNGQSTEYSKVADDLNTTLGNILTGGKSLELTYSVSKEVTTTTAQYFDSEGNKVSSIDEASNYMVNTNTTTSTVDVNIDDISKDVNVTNTSTTVSYDVTNNPDVEGGKELTNANLTSSESSMSTINFDEADQDLKNDAKLEAKNNVINALKSATDKAKGASKSMEKNLWESMKKF</sequence>
<dbReference type="NCBIfam" id="TIGR03696">
    <property type="entry name" value="Rhs_assc_core"/>
    <property type="match status" value="1"/>
</dbReference>
<proteinExistence type="predicted"/>